<sequence>REYASKDNFHRFQQQVFHSSLGCILKTFKPGMAKPEVMLFGDGHYWHVIYGLGPYIADYEERALLTCIVRNWSFLLKKHCEMLAVLDDDNVLHCCHDHMEMLISEFTFDVLWDEYGIVGELVPFTNDFLHADIYELIAPDLLHQIIKGTFKDHLVEWVEKY</sequence>
<proteinExistence type="predicted"/>
<feature type="non-terminal residue" evidence="1">
    <location>
        <position position="1"/>
    </location>
</feature>
<gene>
    <name evidence="1" type="ORF">PISMIDRAFT_73158</name>
</gene>
<dbReference type="AlphaFoldDB" id="A0A0C9YRC2"/>
<dbReference type="STRING" id="765257.A0A0C9YRC2"/>
<reference evidence="1 2" key="1">
    <citation type="submission" date="2014-04" db="EMBL/GenBank/DDBJ databases">
        <authorList>
            <consortium name="DOE Joint Genome Institute"/>
            <person name="Kuo A."/>
            <person name="Kohler A."/>
            <person name="Costa M.D."/>
            <person name="Nagy L.G."/>
            <person name="Floudas D."/>
            <person name="Copeland A."/>
            <person name="Barry K.W."/>
            <person name="Cichocki N."/>
            <person name="Veneault-Fourrey C."/>
            <person name="LaButti K."/>
            <person name="Lindquist E.A."/>
            <person name="Lipzen A."/>
            <person name="Lundell T."/>
            <person name="Morin E."/>
            <person name="Murat C."/>
            <person name="Sun H."/>
            <person name="Tunlid A."/>
            <person name="Henrissat B."/>
            <person name="Grigoriev I.V."/>
            <person name="Hibbett D.S."/>
            <person name="Martin F."/>
            <person name="Nordberg H.P."/>
            <person name="Cantor M.N."/>
            <person name="Hua S.X."/>
        </authorList>
    </citation>
    <scope>NUCLEOTIDE SEQUENCE [LARGE SCALE GENOMIC DNA]</scope>
    <source>
        <strain evidence="1 2">441</strain>
    </source>
</reference>
<reference evidence="2" key="2">
    <citation type="submission" date="2015-01" db="EMBL/GenBank/DDBJ databases">
        <title>Evolutionary Origins and Diversification of the Mycorrhizal Mutualists.</title>
        <authorList>
            <consortium name="DOE Joint Genome Institute"/>
            <consortium name="Mycorrhizal Genomics Consortium"/>
            <person name="Kohler A."/>
            <person name="Kuo A."/>
            <person name="Nagy L.G."/>
            <person name="Floudas D."/>
            <person name="Copeland A."/>
            <person name="Barry K.W."/>
            <person name="Cichocki N."/>
            <person name="Veneault-Fourrey C."/>
            <person name="LaButti K."/>
            <person name="Lindquist E.A."/>
            <person name="Lipzen A."/>
            <person name="Lundell T."/>
            <person name="Morin E."/>
            <person name="Murat C."/>
            <person name="Riley R."/>
            <person name="Ohm R."/>
            <person name="Sun H."/>
            <person name="Tunlid A."/>
            <person name="Henrissat B."/>
            <person name="Grigoriev I.V."/>
            <person name="Hibbett D.S."/>
            <person name="Martin F."/>
        </authorList>
    </citation>
    <scope>NUCLEOTIDE SEQUENCE [LARGE SCALE GENOMIC DNA]</scope>
    <source>
        <strain evidence="2">441</strain>
    </source>
</reference>
<dbReference type="Pfam" id="PF18759">
    <property type="entry name" value="Plavaka"/>
    <property type="match status" value="1"/>
</dbReference>
<name>A0A0C9YRC2_9AGAM</name>
<organism evidence="1 2">
    <name type="scientific">Pisolithus microcarpus 441</name>
    <dbReference type="NCBI Taxonomy" id="765257"/>
    <lineage>
        <taxon>Eukaryota</taxon>
        <taxon>Fungi</taxon>
        <taxon>Dikarya</taxon>
        <taxon>Basidiomycota</taxon>
        <taxon>Agaricomycotina</taxon>
        <taxon>Agaricomycetes</taxon>
        <taxon>Agaricomycetidae</taxon>
        <taxon>Boletales</taxon>
        <taxon>Sclerodermatineae</taxon>
        <taxon>Pisolithaceae</taxon>
        <taxon>Pisolithus</taxon>
    </lineage>
</organism>
<evidence type="ECO:0000313" key="2">
    <source>
        <dbReference type="Proteomes" id="UP000054018"/>
    </source>
</evidence>
<protein>
    <submittedName>
        <fullName evidence="1">Uncharacterized protein</fullName>
    </submittedName>
</protein>
<accession>A0A0C9YRC2</accession>
<dbReference type="Proteomes" id="UP000054018">
    <property type="component" value="Unassembled WGS sequence"/>
</dbReference>
<dbReference type="EMBL" id="KN833859">
    <property type="protein sequence ID" value="KIK16384.1"/>
    <property type="molecule type" value="Genomic_DNA"/>
</dbReference>
<feature type="non-terminal residue" evidence="1">
    <location>
        <position position="161"/>
    </location>
</feature>
<evidence type="ECO:0000313" key="1">
    <source>
        <dbReference type="EMBL" id="KIK16384.1"/>
    </source>
</evidence>
<keyword evidence="2" id="KW-1185">Reference proteome</keyword>
<dbReference type="InterPro" id="IPR041078">
    <property type="entry name" value="Plavaka"/>
</dbReference>
<dbReference type="HOGENOM" id="CLU_103601_1_0_1"/>
<dbReference type="OrthoDB" id="3199698at2759"/>